<dbReference type="Proteomes" id="UP000247476">
    <property type="component" value="Unassembled WGS sequence"/>
</dbReference>
<comment type="caution">
    <text evidence="2">The sequence shown here is derived from an EMBL/GenBank/DDBJ whole genome shotgun (WGS) entry which is preliminary data.</text>
</comment>
<protein>
    <submittedName>
        <fullName evidence="2">Spore gernimation protein GerPC</fullName>
    </submittedName>
</protein>
<sequence>MNTLPPASYFQQLNAYLKWQSRQMQELESKIGQLQKEIETLKQQRTMTVEKIEYKFDQLKIEKLDGTLHIGVSPDVGKTIEDFSVDGADVTDDAGQQEARDRIRARLDDYLSGEGDGLIRGLERQYGVDLGDDYRGFIVQDIRTQLDRRIEHYWNAVQEPVGSERPGDKEDTIVDKLLTDIRTAIERHIRQKSDKGG</sequence>
<dbReference type="Pfam" id="PF10737">
    <property type="entry name" value="GerPC"/>
    <property type="match status" value="1"/>
</dbReference>
<dbReference type="OrthoDB" id="2991331at2"/>
<keyword evidence="1" id="KW-0175">Coiled coil</keyword>
<proteinExistence type="predicted"/>
<gene>
    <name evidence="2" type="ORF">DLM86_08440</name>
</gene>
<name>A0A2V5K8M1_9BACL</name>
<dbReference type="EMBL" id="QJVJ01000003">
    <property type="protein sequence ID" value="PYI55738.1"/>
    <property type="molecule type" value="Genomic_DNA"/>
</dbReference>
<evidence type="ECO:0000256" key="1">
    <source>
        <dbReference type="SAM" id="Coils"/>
    </source>
</evidence>
<accession>A0A2V5K8M1</accession>
<reference evidence="2 3" key="1">
    <citation type="submission" date="2018-05" db="EMBL/GenBank/DDBJ databases">
        <title>Paenibacillus flagellatus sp. nov., isolated from selenium mineral soil.</title>
        <authorList>
            <person name="Dai X."/>
        </authorList>
    </citation>
    <scope>NUCLEOTIDE SEQUENCE [LARGE SCALE GENOMIC DNA]</scope>
    <source>
        <strain evidence="2 3">DXL2</strain>
    </source>
</reference>
<keyword evidence="3" id="KW-1185">Reference proteome</keyword>
<organism evidence="2 3">
    <name type="scientific">Paenibacillus flagellatus</name>
    <dbReference type="NCBI Taxonomy" id="2211139"/>
    <lineage>
        <taxon>Bacteria</taxon>
        <taxon>Bacillati</taxon>
        <taxon>Bacillota</taxon>
        <taxon>Bacilli</taxon>
        <taxon>Bacillales</taxon>
        <taxon>Paenibacillaceae</taxon>
        <taxon>Paenibacillus</taxon>
    </lineage>
</organism>
<feature type="coiled-coil region" evidence="1">
    <location>
        <begin position="17"/>
        <end position="51"/>
    </location>
</feature>
<evidence type="ECO:0000313" key="2">
    <source>
        <dbReference type="EMBL" id="PYI55738.1"/>
    </source>
</evidence>
<dbReference type="AlphaFoldDB" id="A0A2V5K8M1"/>
<dbReference type="RefSeq" id="WP_110839540.1">
    <property type="nucleotide sequence ID" value="NZ_QJVJ01000003.1"/>
</dbReference>
<evidence type="ECO:0000313" key="3">
    <source>
        <dbReference type="Proteomes" id="UP000247476"/>
    </source>
</evidence>
<dbReference type="InterPro" id="IPR019673">
    <property type="entry name" value="Spore_germination_GerPC"/>
</dbReference>